<proteinExistence type="inferred from homology"/>
<evidence type="ECO:0000313" key="12">
    <source>
        <dbReference type="Proteomes" id="UP000007646"/>
    </source>
</evidence>
<name>G3TST3_LOXAF</name>
<dbReference type="PANTHER" id="PTHR48043">
    <property type="entry name" value="EG:EG0003.4 PROTEIN-RELATED"/>
    <property type="match status" value="1"/>
</dbReference>
<evidence type="ECO:0000256" key="7">
    <source>
        <dbReference type="ARBA" id="ARBA00022729"/>
    </source>
</evidence>
<feature type="signal peptide" evidence="10">
    <location>
        <begin position="1"/>
        <end position="27"/>
    </location>
</feature>
<dbReference type="InParanoid" id="G3TST3"/>
<dbReference type="InterPro" id="IPR050271">
    <property type="entry name" value="UDP-glycosyltransferase"/>
</dbReference>
<keyword evidence="8" id="KW-1133">Transmembrane helix</keyword>
<keyword evidence="9" id="KW-0325">Glycoprotein</keyword>
<evidence type="ECO:0000256" key="9">
    <source>
        <dbReference type="ARBA" id="ARBA00023180"/>
    </source>
</evidence>
<keyword evidence="6" id="KW-0812">Transmembrane</keyword>
<keyword evidence="4" id="KW-0328">Glycosyltransferase</keyword>
<feature type="chain" id="PRO_5003455838" description="glucuronosyltransferase" evidence="10">
    <location>
        <begin position="28"/>
        <end position="288"/>
    </location>
</feature>
<dbReference type="SUPFAM" id="SSF53756">
    <property type="entry name" value="UDP-Glycosyltransferase/glycogen phosphorylase"/>
    <property type="match status" value="1"/>
</dbReference>
<dbReference type="Gene3D" id="3.40.50.2000">
    <property type="entry name" value="Glycogen Phosphorylase B"/>
    <property type="match status" value="1"/>
</dbReference>
<dbReference type="GO" id="GO:0016020">
    <property type="term" value="C:membrane"/>
    <property type="evidence" value="ECO:0007669"/>
    <property type="project" value="UniProtKB-SubCell"/>
</dbReference>
<keyword evidence="8" id="KW-0472">Membrane</keyword>
<accession>G3TST3</accession>
<evidence type="ECO:0000256" key="3">
    <source>
        <dbReference type="ARBA" id="ARBA00012544"/>
    </source>
</evidence>
<evidence type="ECO:0000256" key="1">
    <source>
        <dbReference type="ARBA" id="ARBA00004167"/>
    </source>
</evidence>
<organism evidence="11 12">
    <name type="scientific">Loxodonta africana</name>
    <name type="common">African elephant</name>
    <dbReference type="NCBI Taxonomy" id="9785"/>
    <lineage>
        <taxon>Eukaryota</taxon>
        <taxon>Metazoa</taxon>
        <taxon>Chordata</taxon>
        <taxon>Craniata</taxon>
        <taxon>Vertebrata</taxon>
        <taxon>Euteleostomi</taxon>
        <taxon>Mammalia</taxon>
        <taxon>Eutheria</taxon>
        <taxon>Afrotheria</taxon>
        <taxon>Proboscidea</taxon>
        <taxon>Elephantidae</taxon>
        <taxon>Loxodonta</taxon>
    </lineage>
</organism>
<protein>
    <recommendedName>
        <fullName evidence="3">glucuronosyltransferase</fullName>
        <ecNumber evidence="3">2.4.1.17</ecNumber>
    </recommendedName>
</protein>
<sequence>MAAGLWVALSALRVLLLLLCVEPWTEGGKVLVVPMEGSHWLSMRKAVQELHARGHQAVVLAPEVNVQVKGDDFFTLKTYAIPYTQEEFEDFFLRHNHLVFQTEHFLKTFFKTITISQNVVAFYQRSCASLLYNKDLIRYLNDSSFDVVLTDPFNLCGAVLAKYLSVPAVYFLRSVPCDLDFEGAQCPNPSSYIPRLFTKNSDHMTFLQRVKNVLYPLALQYFCSISFTPFASLASELFQREVSVVDIFSYGSVWLFRRDFVMDYPRPIMPNMVFIGGINCANRKPLSQ</sequence>
<dbReference type="Proteomes" id="UP000007646">
    <property type="component" value="Unassembled WGS sequence"/>
</dbReference>
<dbReference type="FunFam" id="3.40.50.2000:FF:000066">
    <property type="entry name" value="UDP-glucuronosyltransferase 1-1"/>
    <property type="match status" value="1"/>
</dbReference>
<dbReference type="Ensembl" id="ENSLAFT00000035368.1">
    <property type="protein sequence ID" value="ENSLAFP00000018641.1"/>
    <property type="gene ID" value="ENSLAFG00000028960.1"/>
</dbReference>
<dbReference type="HOGENOM" id="CLU_012949_5_0_1"/>
<keyword evidence="5" id="KW-0808">Transferase</keyword>
<dbReference type="Pfam" id="PF00201">
    <property type="entry name" value="UDPGT"/>
    <property type="match status" value="1"/>
</dbReference>
<evidence type="ECO:0000256" key="5">
    <source>
        <dbReference type="ARBA" id="ARBA00022679"/>
    </source>
</evidence>
<dbReference type="GeneTree" id="ENSGT00940000162976"/>
<dbReference type="OMA" id="CEFILIM"/>
<dbReference type="AlphaFoldDB" id="G3TST3"/>
<evidence type="ECO:0000256" key="10">
    <source>
        <dbReference type="SAM" id="SignalP"/>
    </source>
</evidence>
<evidence type="ECO:0000256" key="4">
    <source>
        <dbReference type="ARBA" id="ARBA00022676"/>
    </source>
</evidence>
<dbReference type="InterPro" id="IPR002213">
    <property type="entry name" value="UDP_glucos_trans"/>
</dbReference>
<reference evidence="11" key="2">
    <citation type="submission" date="2025-08" db="UniProtKB">
        <authorList>
            <consortium name="Ensembl"/>
        </authorList>
    </citation>
    <scope>IDENTIFICATION</scope>
    <source>
        <strain evidence="11">Isolate ISIS603380</strain>
    </source>
</reference>
<evidence type="ECO:0000256" key="6">
    <source>
        <dbReference type="ARBA" id="ARBA00022692"/>
    </source>
</evidence>
<reference evidence="11 12" key="1">
    <citation type="submission" date="2009-06" db="EMBL/GenBank/DDBJ databases">
        <title>The Genome Sequence of Loxodonta africana (African elephant).</title>
        <authorList>
            <person name="Di Palma F."/>
            <person name="Heiman D."/>
            <person name="Young S."/>
            <person name="Johnson J."/>
            <person name="Lander E.S."/>
            <person name="Lindblad-Toh K."/>
        </authorList>
    </citation>
    <scope>NUCLEOTIDE SEQUENCE [LARGE SCALE GENOMIC DNA]</scope>
    <source>
        <strain evidence="11 12">Isolate ISIS603380</strain>
    </source>
</reference>
<evidence type="ECO:0000256" key="2">
    <source>
        <dbReference type="ARBA" id="ARBA00009995"/>
    </source>
</evidence>
<reference evidence="11" key="3">
    <citation type="submission" date="2025-09" db="UniProtKB">
        <authorList>
            <consortium name="Ensembl"/>
        </authorList>
    </citation>
    <scope>IDENTIFICATION</scope>
    <source>
        <strain evidence="11">Isolate ISIS603380</strain>
    </source>
</reference>
<dbReference type="PANTHER" id="PTHR48043:SF161">
    <property type="entry name" value="UDP GLUCURONOSYLTRANSFERASE FAMILY 1 MEMBER A1"/>
    <property type="match status" value="1"/>
</dbReference>
<comment type="similarity">
    <text evidence="2">Belongs to the UDP-glycosyltransferase family.</text>
</comment>
<dbReference type="eggNOG" id="KOG1192">
    <property type="taxonomic scope" value="Eukaryota"/>
</dbReference>
<evidence type="ECO:0000256" key="8">
    <source>
        <dbReference type="ARBA" id="ARBA00022989"/>
    </source>
</evidence>
<comment type="subcellular location">
    <subcellularLocation>
        <location evidence="1">Membrane</location>
        <topology evidence="1">Single-pass membrane protein</topology>
    </subcellularLocation>
</comment>
<keyword evidence="12" id="KW-1185">Reference proteome</keyword>
<dbReference type="GO" id="GO:0015020">
    <property type="term" value="F:glucuronosyltransferase activity"/>
    <property type="evidence" value="ECO:0007669"/>
    <property type="project" value="UniProtKB-EC"/>
</dbReference>
<dbReference type="EC" id="2.4.1.17" evidence="3"/>
<keyword evidence="7 10" id="KW-0732">Signal</keyword>
<evidence type="ECO:0000313" key="11">
    <source>
        <dbReference type="Ensembl" id="ENSLAFP00000018641.1"/>
    </source>
</evidence>